<dbReference type="Proteomes" id="UP001358614">
    <property type="component" value="Chromosome 1"/>
</dbReference>
<dbReference type="AlphaFoldDB" id="A0AAX4KIC7"/>
<protein>
    <recommendedName>
        <fullName evidence="3">Ig-like domain-containing protein</fullName>
    </recommendedName>
</protein>
<dbReference type="KEGG" id="ker:91102404"/>
<accession>A0AAX4KIC7</accession>
<organism evidence="1 2">
    <name type="scientific">Kwoniella europaea PYCC6329</name>
    <dbReference type="NCBI Taxonomy" id="1423913"/>
    <lineage>
        <taxon>Eukaryota</taxon>
        <taxon>Fungi</taxon>
        <taxon>Dikarya</taxon>
        <taxon>Basidiomycota</taxon>
        <taxon>Agaricomycotina</taxon>
        <taxon>Tremellomycetes</taxon>
        <taxon>Tremellales</taxon>
        <taxon>Cryptococcaceae</taxon>
        <taxon>Kwoniella</taxon>
    </lineage>
</organism>
<keyword evidence="2" id="KW-1185">Reference proteome</keyword>
<reference evidence="1 2" key="1">
    <citation type="submission" date="2024-01" db="EMBL/GenBank/DDBJ databases">
        <title>Comparative genomics of Cryptococcus and Kwoniella reveals pathogenesis evolution and contrasting modes of karyotype evolution via chromosome fusion or intercentromeric recombination.</title>
        <authorList>
            <person name="Coelho M.A."/>
            <person name="David-Palma M."/>
            <person name="Shea T."/>
            <person name="Bowers K."/>
            <person name="McGinley-Smith S."/>
            <person name="Mohammad A.W."/>
            <person name="Gnirke A."/>
            <person name="Yurkov A.M."/>
            <person name="Nowrousian M."/>
            <person name="Sun S."/>
            <person name="Cuomo C.A."/>
            <person name="Heitman J."/>
        </authorList>
    </citation>
    <scope>NUCLEOTIDE SEQUENCE [LARGE SCALE GENOMIC DNA]</scope>
    <source>
        <strain evidence="1 2">PYCC6329</strain>
    </source>
</reference>
<name>A0AAX4KIC7_9TREE</name>
<proteinExistence type="predicted"/>
<evidence type="ECO:0000313" key="2">
    <source>
        <dbReference type="Proteomes" id="UP001358614"/>
    </source>
</evidence>
<evidence type="ECO:0000313" key="1">
    <source>
        <dbReference type="EMBL" id="WWD05523.1"/>
    </source>
</evidence>
<evidence type="ECO:0008006" key="3">
    <source>
        <dbReference type="Google" id="ProtNLM"/>
    </source>
</evidence>
<dbReference type="RefSeq" id="XP_066083490.1">
    <property type="nucleotide sequence ID" value="XM_066227393.1"/>
</dbReference>
<dbReference type="EMBL" id="CP144089">
    <property type="protein sequence ID" value="WWD05523.1"/>
    <property type="molecule type" value="Genomic_DNA"/>
</dbReference>
<dbReference type="GeneID" id="91102404"/>
<gene>
    <name evidence="1" type="ORF">V865_003601</name>
</gene>
<sequence>MPGFPAASTITIPGATTQNSSIKRCADHAAQTEDGYFSFQLYYDSPSSIKEGSWICTAYYEVNTDTSYFNIQRPTAGPVFGYSVNTDGSTTP</sequence>